<feature type="region of interest" description="Disordered" evidence="1">
    <location>
        <begin position="59"/>
        <end position="78"/>
    </location>
</feature>
<reference evidence="3" key="2">
    <citation type="submission" date="2019-01" db="EMBL/GenBank/DDBJ databases">
        <title>Sinorhodobacter populi sp. nov. isolated from the symptomatic bark tissue of Populus euramericana canker.</title>
        <authorList>
            <person name="Li Y."/>
        </authorList>
    </citation>
    <scope>NUCLEOTIDE SEQUENCE [LARGE SCALE GENOMIC DNA]</scope>
    <source>
        <strain evidence="3">CGMCC 1.12963</strain>
    </source>
</reference>
<dbReference type="Proteomes" id="UP000288071">
    <property type="component" value="Unassembled WGS sequence"/>
</dbReference>
<reference evidence="2 3" key="1">
    <citation type="submission" date="2019-01" db="EMBL/GenBank/DDBJ databases">
        <title>Sinorhodobacter populi sp. nov. isolated from the symptomatic bark tissue of Populus euramericana canker.</title>
        <authorList>
            <person name="Xu G."/>
        </authorList>
    </citation>
    <scope>NUCLEOTIDE SEQUENCE [LARGE SCALE GENOMIC DNA]</scope>
    <source>
        <strain evidence="2 3">CGMCC 1.12963</strain>
    </source>
</reference>
<organism evidence="2 3">
    <name type="scientific">Paenirhodobacter huangdaonensis</name>
    <dbReference type="NCBI Taxonomy" id="2501515"/>
    <lineage>
        <taxon>Bacteria</taxon>
        <taxon>Pseudomonadati</taxon>
        <taxon>Pseudomonadota</taxon>
        <taxon>Alphaproteobacteria</taxon>
        <taxon>Rhodobacterales</taxon>
        <taxon>Rhodobacter group</taxon>
        <taxon>Paenirhodobacter</taxon>
    </lineage>
</organism>
<comment type="caution">
    <text evidence="2">The sequence shown here is derived from an EMBL/GenBank/DDBJ whole genome shotgun (WGS) entry which is preliminary data.</text>
</comment>
<accession>A0A3S3LXX6</accession>
<dbReference type="EMBL" id="SAVA01000009">
    <property type="protein sequence ID" value="RWR50389.1"/>
    <property type="molecule type" value="Genomic_DNA"/>
</dbReference>
<sequence>MTRTDPVSTLSLSLLDAIVARHGLRRVTLALLAAALRGDGTRRTKARLDMLDDHLRRDVGLPPRGASPPMPDWVRHMW</sequence>
<keyword evidence="3" id="KW-1185">Reference proteome</keyword>
<evidence type="ECO:0000313" key="2">
    <source>
        <dbReference type="EMBL" id="RWR50389.1"/>
    </source>
</evidence>
<evidence type="ECO:0000313" key="3">
    <source>
        <dbReference type="Proteomes" id="UP000288071"/>
    </source>
</evidence>
<gene>
    <name evidence="2" type="ORF">EOW66_15430</name>
</gene>
<evidence type="ECO:0008006" key="4">
    <source>
        <dbReference type="Google" id="ProtNLM"/>
    </source>
</evidence>
<dbReference type="AlphaFoldDB" id="A0A3S3LXX6"/>
<name>A0A3S3LXX6_9RHOB</name>
<evidence type="ECO:0000256" key="1">
    <source>
        <dbReference type="SAM" id="MobiDB-lite"/>
    </source>
</evidence>
<dbReference type="RefSeq" id="WP_128157189.1">
    <property type="nucleotide sequence ID" value="NZ_JBHSOM010000008.1"/>
</dbReference>
<protein>
    <recommendedName>
        <fullName evidence="4">DUF1127 domain-containing protein</fullName>
    </recommendedName>
</protein>
<proteinExistence type="predicted"/>